<feature type="binding site" evidence="4">
    <location>
        <position position="338"/>
    </location>
    <ligand>
        <name>S-adenosyl-L-methionine</name>
        <dbReference type="ChEBI" id="CHEBI:59789"/>
    </ligand>
</feature>
<dbReference type="NCBIfam" id="TIGR00479">
    <property type="entry name" value="rumA"/>
    <property type="match status" value="1"/>
</dbReference>
<evidence type="ECO:0000313" key="6">
    <source>
        <dbReference type="EMBL" id="ADL52357.1"/>
    </source>
</evidence>
<dbReference type="Gene3D" id="3.40.50.150">
    <property type="entry name" value="Vaccinia Virus protein VP39"/>
    <property type="match status" value="1"/>
</dbReference>
<dbReference type="InterPro" id="IPR029063">
    <property type="entry name" value="SAM-dependent_MTases_sf"/>
</dbReference>
<dbReference type="OrthoDB" id="9804590at2"/>
<evidence type="ECO:0000256" key="5">
    <source>
        <dbReference type="PROSITE-ProRule" id="PRU10015"/>
    </source>
</evidence>
<keyword evidence="3 4" id="KW-0949">S-adenosyl-L-methionine</keyword>
<evidence type="ECO:0000256" key="4">
    <source>
        <dbReference type="PROSITE-ProRule" id="PRU01024"/>
    </source>
</evidence>
<feature type="binding site" evidence="4">
    <location>
        <position position="288"/>
    </location>
    <ligand>
        <name>S-adenosyl-L-methionine</name>
        <dbReference type="ChEBI" id="CHEBI:59789"/>
    </ligand>
</feature>
<dbReference type="eggNOG" id="COG2265">
    <property type="taxonomic scope" value="Bacteria"/>
</dbReference>
<feature type="binding site" evidence="4">
    <location>
        <position position="317"/>
    </location>
    <ligand>
        <name>S-adenosyl-L-methionine</name>
        <dbReference type="ChEBI" id="CHEBI:59789"/>
    </ligand>
</feature>
<dbReference type="FunFam" id="3.40.50.150:FF:000009">
    <property type="entry name" value="23S rRNA (Uracil(1939)-C(5))-methyltransferase RlmD"/>
    <property type="match status" value="1"/>
</dbReference>
<dbReference type="HOGENOM" id="CLU_014689_7_2_9"/>
<dbReference type="Proteomes" id="UP000002730">
    <property type="component" value="Chromosome"/>
</dbReference>
<feature type="active site" evidence="5">
    <location>
        <position position="410"/>
    </location>
</feature>
<dbReference type="GO" id="GO:0070041">
    <property type="term" value="F:rRNA (uridine-C5-)-methyltransferase activity"/>
    <property type="evidence" value="ECO:0007669"/>
    <property type="project" value="TreeGrafter"/>
</dbReference>
<evidence type="ECO:0000256" key="2">
    <source>
        <dbReference type="ARBA" id="ARBA00022679"/>
    </source>
</evidence>
<dbReference type="STRING" id="573061.Clocel_2657"/>
<keyword evidence="1 4" id="KW-0489">Methyltransferase</keyword>
<keyword evidence="2 4" id="KW-0808">Transferase</keyword>
<dbReference type="InterPro" id="IPR012340">
    <property type="entry name" value="NA-bd_OB-fold"/>
</dbReference>
<feature type="binding site" evidence="4">
    <location>
        <position position="383"/>
    </location>
    <ligand>
        <name>S-adenosyl-L-methionine</name>
        <dbReference type="ChEBI" id="CHEBI:59789"/>
    </ligand>
</feature>
<dbReference type="CDD" id="cd02440">
    <property type="entry name" value="AdoMet_MTases"/>
    <property type="match status" value="1"/>
</dbReference>
<evidence type="ECO:0000256" key="3">
    <source>
        <dbReference type="ARBA" id="ARBA00022691"/>
    </source>
</evidence>
<dbReference type="GO" id="GO:0070475">
    <property type="term" value="P:rRNA base methylation"/>
    <property type="evidence" value="ECO:0007669"/>
    <property type="project" value="TreeGrafter"/>
</dbReference>
<dbReference type="Gene3D" id="2.40.50.1070">
    <property type="match status" value="1"/>
</dbReference>
<evidence type="ECO:0000313" key="7">
    <source>
        <dbReference type="Proteomes" id="UP000002730"/>
    </source>
</evidence>
<comment type="similarity">
    <text evidence="4">Belongs to the class I-like SAM-binding methyltransferase superfamily. RNA M5U methyltransferase family.</text>
</comment>
<dbReference type="KEGG" id="ccb:Clocel_2657"/>
<dbReference type="PROSITE" id="PS51687">
    <property type="entry name" value="SAM_MT_RNA_M5U"/>
    <property type="match status" value="1"/>
</dbReference>
<feature type="active site" description="Nucleophile" evidence="4">
    <location>
        <position position="410"/>
    </location>
</feature>
<dbReference type="Gene3D" id="2.40.50.140">
    <property type="entry name" value="Nucleic acid-binding proteins"/>
    <property type="match status" value="1"/>
</dbReference>
<dbReference type="AlphaFoldDB" id="D9SRC8"/>
<gene>
    <name evidence="6" type="ordered locus">Clocel_2657</name>
</gene>
<dbReference type="PROSITE" id="PS01230">
    <property type="entry name" value="TRMA_1"/>
    <property type="match status" value="1"/>
</dbReference>
<dbReference type="RefSeq" id="WP_010074472.1">
    <property type="nucleotide sequence ID" value="NC_014393.1"/>
</dbReference>
<dbReference type="PANTHER" id="PTHR11061:SF30">
    <property type="entry name" value="TRNA (URACIL(54)-C(5))-METHYLTRANSFERASE"/>
    <property type="match status" value="1"/>
</dbReference>
<dbReference type="SUPFAM" id="SSF50249">
    <property type="entry name" value="Nucleic acid-binding proteins"/>
    <property type="match status" value="1"/>
</dbReference>
<dbReference type="Pfam" id="PF05958">
    <property type="entry name" value="tRNA_U5-meth_tr"/>
    <property type="match status" value="1"/>
</dbReference>
<dbReference type="InterPro" id="IPR010280">
    <property type="entry name" value="U5_MeTrfase_fam"/>
</dbReference>
<sequence length="455" mass="51773">MGRKKKPFEIEITDTAFPGYGVGLKNEEEVYIKNALPGQKLLVIENRRKKGHMEARILETLEDANYKVQAPCPHFYQGCGGCTHQYLDYEKQLEFKKNQVLKLFEKKNITGFEFEGIEGSPEMFHYRNKMEFTFGDMEKGGEITLGLHARGMSFGILTVDQCYLVEEDYRTILKETLEYVKEKGFPKYRVMSREGFMRNLIIRQGKNTRELMINVVTTSQLNEDFIELKERLLKLPLENKIKGILHTINDSFSDAVKIDELKVLYGQDYITENLLGLNFKISPLSFFQTNSKGAEKLYSIVKEYIGESDDKVVFDLYCGTGTIGQIVAPKAKKVIGLELIEEAVKAAEINAELNGLTNCKFIAGDVAETIKTIKEKPDTIILDPPRAGVSSAAMKYVIDFDAKNIVYVSCNPESLVVNLKELEAAGYRVDKVRVKDMFPHTPHVETVVRLQRKHS</sequence>
<proteinExistence type="inferred from homology"/>
<name>D9SRC8_CLOC7</name>
<keyword evidence="7" id="KW-1185">Reference proteome</keyword>
<accession>D9SRC8</accession>
<dbReference type="PANTHER" id="PTHR11061">
    <property type="entry name" value="RNA M5U METHYLTRANSFERASE"/>
    <property type="match status" value="1"/>
</dbReference>
<dbReference type="SUPFAM" id="SSF53335">
    <property type="entry name" value="S-adenosyl-L-methionine-dependent methyltransferases"/>
    <property type="match status" value="1"/>
</dbReference>
<dbReference type="EMBL" id="CP002160">
    <property type="protein sequence ID" value="ADL52357.1"/>
    <property type="molecule type" value="Genomic_DNA"/>
</dbReference>
<evidence type="ECO:0000256" key="1">
    <source>
        <dbReference type="ARBA" id="ARBA00022603"/>
    </source>
</evidence>
<reference evidence="6 7" key="1">
    <citation type="submission" date="2010-08" db="EMBL/GenBank/DDBJ databases">
        <title>Complete sequence of Clostridium cellulovorans 743B.</title>
        <authorList>
            <consortium name="US DOE Joint Genome Institute"/>
            <person name="Lucas S."/>
            <person name="Copeland A."/>
            <person name="Lapidus A."/>
            <person name="Cheng J.-F."/>
            <person name="Bruce D."/>
            <person name="Goodwin L."/>
            <person name="Pitluck S."/>
            <person name="Chertkov O."/>
            <person name="Detter J.C."/>
            <person name="Han C."/>
            <person name="Tapia R."/>
            <person name="Land M."/>
            <person name="Hauser L."/>
            <person name="Chang Y.-J."/>
            <person name="Jeffries C."/>
            <person name="Kyrpides N."/>
            <person name="Ivanova N."/>
            <person name="Mikhailova N."/>
            <person name="Hemme C.L."/>
            <person name="Woyke T."/>
        </authorList>
    </citation>
    <scope>NUCLEOTIDE SEQUENCE [LARGE SCALE GENOMIC DNA]</scope>
    <source>
        <strain evidence="7">ATCC 35296 / DSM 3052 / OCM 3 / 743B</strain>
    </source>
</reference>
<organism evidence="6 7">
    <name type="scientific">Clostridium cellulovorans (strain ATCC 35296 / DSM 3052 / OCM 3 / 743B)</name>
    <dbReference type="NCBI Taxonomy" id="573061"/>
    <lineage>
        <taxon>Bacteria</taxon>
        <taxon>Bacillati</taxon>
        <taxon>Bacillota</taxon>
        <taxon>Clostridia</taxon>
        <taxon>Eubacteriales</taxon>
        <taxon>Clostridiaceae</taxon>
        <taxon>Clostridium</taxon>
    </lineage>
</organism>
<protein>
    <submittedName>
        <fullName evidence="6">RNA methyltransferase, TrmA family</fullName>
    </submittedName>
</protein>
<dbReference type="InterPro" id="IPR030390">
    <property type="entry name" value="MeTrfase_TrmA_AS"/>
</dbReference>